<name>A0A8C4QJE8_EPTBU</name>
<feature type="region of interest" description="Disordered" evidence="1">
    <location>
        <begin position="22"/>
        <end position="53"/>
    </location>
</feature>
<dbReference type="PANTHER" id="PTHR31195:SF2">
    <property type="entry name" value="GEO02494P1"/>
    <property type="match status" value="1"/>
</dbReference>
<dbReference type="InterPro" id="IPR040219">
    <property type="entry name" value="KIAA1143-like"/>
</dbReference>
<proteinExistence type="predicted"/>
<feature type="compositionally biased region" description="Basic and acidic residues" evidence="1">
    <location>
        <begin position="94"/>
        <end position="114"/>
    </location>
</feature>
<keyword evidence="4" id="KW-1185">Reference proteome</keyword>
<dbReference type="Ensembl" id="ENSEBUT00000016822.1">
    <property type="protein sequence ID" value="ENSEBUP00000016246.1"/>
    <property type="gene ID" value="ENSEBUG00000010199.1"/>
</dbReference>
<evidence type="ECO:0000259" key="2">
    <source>
        <dbReference type="Pfam" id="PF15377"/>
    </source>
</evidence>
<evidence type="ECO:0000313" key="3">
    <source>
        <dbReference type="Ensembl" id="ENSEBUP00000016246.1"/>
    </source>
</evidence>
<organism evidence="3 4">
    <name type="scientific">Eptatretus burgeri</name>
    <name type="common">Inshore hagfish</name>
    <dbReference type="NCBI Taxonomy" id="7764"/>
    <lineage>
        <taxon>Eukaryota</taxon>
        <taxon>Metazoa</taxon>
        <taxon>Chordata</taxon>
        <taxon>Craniata</taxon>
        <taxon>Vertebrata</taxon>
        <taxon>Cyclostomata</taxon>
        <taxon>Myxini</taxon>
        <taxon>Myxiniformes</taxon>
        <taxon>Myxinidae</taxon>
        <taxon>Eptatretinae</taxon>
        <taxon>Eptatretus</taxon>
    </lineage>
</organism>
<dbReference type="AlphaFoldDB" id="A0A8C4QJE8"/>
<accession>A0A8C4QJE8</accession>
<feature type="region of interest" description="Disordered" evidence="1">
    <location>
        <begin position="70"/>
        <end position="128"/>
    </location>
</feature>
<evidence type="ECO:0000256" key="1">
    <source>
        <dbReference type="SAM" id="MobiDB-lite"/>
    </source>
</evidence>
<reference evidence="3" key="2">
    <citation type="submission" date="2025-09" db="UniProtKB">
        <authorList>
            <consortium name="Ensembl"/>
        </authorList>
    </citation>
    <scope>IDENTIFICATION</scope>
</reference>
<protein>
    <submittedName>
        <fullName evidence="3">Zgc:77056</fullName>
    </submittedName>
</protein>
<dbReference type="Proteomes" id="UP000694388">
    <property type="component" value="Unplaced"/>
</dbReference>
<sequence length="128" mass="14564">MAARNITYVRPAEPAFLRRFKERIGHQEGPTVETKRQVQVEKDEDREDREDEKPQVLIVATDGRILFRKPAKRASGTEGGAGIKANTVSKRQRLATELKPKKCEEQAKSIEKRNVSLLSFGDEEEEES</sequence>
<evidence type="ECO:0000313" key="4">
    <source>
        <dbReference type="Proteomes" id="UP000694388"/>
    </source>
</evidence>
<dbReference type="PANTHER" id="PTHR31195">
    <property type="entry name" value="GEO02494P1"/>
    <property type="match status" value="1"/>
</dbReference>
<dbReference type="InterPro" id="IPR027911">
    <property type="entry name" value="DUF4604"/>
</dbReference>
<feature type="compositionally biased region" description="Basic and acidic residues" evidence="1">
    <location>
        <begin position="33"/>
        <end position="43"/>
    </location>
</feature>
<feature type="domain" description="DUF4604" evidence="2">
    <location>
        <begin position="4"/>
        <end position="57"/>
    </location>
</feature>
<dbReference type="GeneTree" id="ENSGT00390000001296"/>
<dbReference type="Pfam" id="PF15377">
    <property type="entry name" value="DUF4604"/>
    <property type="match status" value="1"/>
</dbReference>
<reference evidence="3" key="1">
    <citation type="submission" date="2025-08" db="UniProtKB">
        <authorList>
            <consortium name="Ensembl"/>
        </authorList>
    </citation>
    <scope>IDENTIFICATION</scope>
</reference>
<dbReference type="OMA" id="XEEPASA"/>